<reference evidence="6" key="1">
    <citation type="submission" date="2018-05" db="EMBL/GenBank/DDBJ databases">
        <authorList>
            <person name="Lanie J.A."/>
            <person name="Ng W.-L."/>
            <person name="Kazmierczak K.M."/>
            <person name="Andrzejewski T.M."/>
            <person name="Davidsen T.M."/>
            <person name="Wayne K.J."/>
            <person name="Tettelin H."/>
            <person name="Glass J.I."/>
            <person name="Rusch D."/>
            <person name="Podicherti R."/>
            <person name="Tsui H.-C.T."/>
            <person name="Winkler M.E."/>
        </authorList>
    </citation>
    <scope>NUCLEOTIDE SEQUENCE</scope>
</reference>
<feature type="transmembrane region" description="Helical" evidence="5">
    <location>
        <begin position="26"/>
        <end position="42"/>
    </location>
</feature>
<dbReference type="Pfam" id="PF02600">
    <property type="entry name" value="DsbB"/>
    <property type="match status" value="1"/>
</dbReference>
<dbReference type="EMBL" id="UINC01019206">
    <property type="protein sequence ID" value="SVA81216.1"/>
    <property type="molecule type" value="Genomic_DNA"/>
</dbReference>
<evidence type="ECO:0000256" key="2">
    <source>
        <dbReference type="ARBA" id="ARBA00022692"/>
    </source>
</evidence>
<sequence length="149" mass="16970">MLAIASALIAEHLFDLTPCKMCLKQRHPYYAIIIMVILFYLFRKSQSMWLYLLSHAAILYGLFYAVWHVGIEQKILSGPASCSGILNQTNSIESLKQQIENQAIINCSDITWSIMGLSAATINSLILLFIFTINTIFIFKNYYGTKTNY</sequence>
<feature type="transmembrane region" description="Helical" evidence="5">
    <location>
        <begin position="120"/>
        <end position="139"/>
    </location>
</feature>
<dbReference type="AlphaFoldDB" id="A0A381YW08"/>
<dbReference type="SUPFAM" id="SSF158442">
    <property type="entry name" value="DsbB-like"/>
    <property type="match status" value="1"/>
</dbReference>
<evidence type="ECO:0000256" key="3">
    <source>
        <dbReference type="ARBA" id="ARBA00022989"/>
    </source>
</evidence>
<keyword evidence="2 5" id="KW-0812">Transmembrane</keyword>
<name>A0A381YW08_9ZZZZ</name>
<evidence type="ECO:0000256" key="4">
    <source>
        <dbReference type="ARBA" id="ARBA00023136"/>
    </source>
</evidence>
<protein>
    <recommendedName>
        <fullName evidence="7">Disulfide bond formation protein B</fullName>
    </recommendedName>
</protein>
<organism evidence="6">
    <name type="scientific">marine metagenome</name>
    <dbReference type="NCBI Taxonomy" id="408172"/>
    <lineage>
        <taxon>unclassified sequences</taxon>
        <taxon>metagenomes</taxon>
        <taxon>ecological metagenomes</taxon>
    </lineage>
</organism>
<dbReference type="GO" id="GO:0006457">
    <property type="term" value="P:protein folding"/>
    <property type="evidence" value="ECO:0007669"/>
    <property type="project" value="InterPro"/>
</dbReference>
<dbReference type="GO" id="GO:0015035">
    <property type="term" value="F:protein-disulfide reductase activity"/>
    <property type="evidence" value="ECO:0007669"/>
    <property type="project" value="InterPro"/>
</dbReference>
<dbReference type="GO" id="GO:0016020">
    <property type="term" value="C:membrane"/>
    <property type="evidence" value="ECO:0007669"/>
    <property type="project" value="UniProtKB-SubCell"/>
</dbReference>
<evidence type="ECO:0000256" key="1">
    <source>
        <dbReference type="ARBA" id="ARBA00004141"/>
    </source>
</evidence>
<proteinExistence type="predicted"/>
<evidence type="ECO:0000313" key="6">
    <source>
        <dbReference type="EMBL" id="SVA81216.1"/>
    </source>
</evidence>
<keyword evidence="3 5" id="KW-1133">Transmembrane helix</keyword>
<dbReference type="InterPro" id="IPR024199">
    <property type="entry name" value="Uncharacterised_DsbB"/>
</dbReference>
<dbReference type="InterPro" id="IPR023380">
    <property type="entry name" value="DsbB-like_sf"/>
</dbReference>
<evidence type="ECO:0008006" key="7">
    <source>
        <dbReference type="Google" id="ProtNLM"/>
    </source>
</evidence>
<keyword evidence="4 5" id="KW-0472">Membrane</keyword>
<gene>
    <name evidence="6" type="ORF">METZ01_LOCUS134070</name>
</gene>
<comment type="subcellular location">
    <subcellularLocation>
        <location evidence="1">Membrane</location>
        <topology evidence="1">Multi-pass membrane protein</topology>
    </subcellularLocation>
</comment>
<feature type="transmembrane region" description="Helical" evidence="5">
    <location>
        <begin position="49"/>
        <end position="67"/>
    </location>
</feature>
<accession>A0A381YW08</accession>
<dbReference type="PIRSF" id="PIRSF033913">
    <property type="entry name" value="S-S_format_DsbB"/>
    <property type="match status" value="1"/>
</dbReference>
<dbReference type="InterPro" id="IPR003752">
    <property type="entry name" value="DiS_bond_form_DsbB/BdbC"/>
</dbReference>
<evidence type="ECO:0000256" key="5">
    <source>
        <dbReference type="SAM" id="Phobius"/>
    </source>
</evidence>
<dbReference type="Gene3D" id="1.20.1550.10">
    <property type="entry name" value="DsbB-like"/>
    <property type="match status" value="1"/>
</dbReference>